<reference evidence="3" key="1">
    <citation type="journal article" date="2019" name="Int. J. Syst. Evol. Microbiol.">
        <title>The Global Catalogue of Microorganisms (GCM) 10K type strain sequencing project: providing services to taxonomists for standard genome sequencing and annotation.</title>
        <authorList>
            <consortium name="The Broad Institute Genomics Platform"/>
            <consortium name="The Broad Institute Genome Sequencing Center for Infectious Disease"/>
            <person name="Wu L."/>
            <person name="Ma J."/>
        </authorList>
    </citation>
    <scope>NUCLEOTIDE SEQUENCE [LARGE SCALE GENOMIC DNA]</scope>
    <source>
        <strain evidence="3">CGMCC 1.12664</strain>
    </source>
</reference>
<keyword evidence="1" id="KW-0812">Transmembrane</keyword>
<dbReference type="AlphaFoldDB" id="A0A917ECM3"/>
<dbReference type="Proteomes" id="UP000612855">
    <property type="component" value="Unassembled WGS sequence"/>
</dbReference>
<keyword evidence="1" id="KW-1133">Transmembrane helix</keyword>
<keyword evidence="3" id="KW-1185">Reference proteome</keyword>
<feature type="transmembrane region" description="Helical" evidence="1">
    <location>
        <begin position="154"/>
        <end position="175"/>
    </location>
</feature>
<dbReference type="EMBL" id="BMFJ01000001">
    <property type="protein sequence ID" value="GGE24356.1"/>
    <property type="molecule type" value="Genomic_DNA"/>
</dbReference>
<accession>A0A917ECM3</accession>
<evidence type="ECO:0000256" key="1">
    <source>
        <dbReference type="SAM" id="Phobius"/>
    </source>
</evidence>
<gene>
    <name evidence="2" type="ORF">GCM10011360_11000</name>
</gene>
<evidence type="ECO:0000313" key="2">
    <source>
        <dbReference type="EMBL" id="GGE24356.1"/>
    </source>
</evidence>
<protein>
    <recommendedName>
        <fullName evidence="4">VPLPA-CTERM protein sorting domain-containing protein</fullName>
    </recommendedName>
</protein>
<dbReference type="NCBIfam" id="TIGR03370">
    <property type="entry name" value="VPLPA-CTERM"/>
    <property type="match status" value="1"/>
</dbReference>
<sequence length="180" mass="18948">MAVPVASGTLSGSFHYKKTAKSFEMTGTDNFVAIFADLAPVRDYTLTFDIDVFNVTHDVQNINYPDGMYDDTVALGVFSVGTLAALSLPQTYMGVTASGTWSGTPVTGGVNLTYDLKFQGDPVDDFVEALGYNLAYVTSGAVGDYTISFTLDGVAVPLPASLPLLLAGVGGLGLLRRRKG</sequence>
<evidence type="ECO:0008006" key="4">
    <source>
        <dbReference type="Google" id="ProtNLM"/>
    </source>
</evidence>
<comment type="caution">
    <text evidence="2">The sequence shown here is derived from an EMBL/GenBank/DDBJ whole genome shotgun (WGS) entry which is preliminary data.</text>
</comment>
<evidence type="ECO:0000313" key="3">
    <source>
        <dbReference type="Proteomes" id="UP000612855"/>
    </source>
</evidence>
<keyword evidence="1" id="KW-0472">Membrane</keyword>
<dbReference type="InterPro" id="IPR022472">
    <property type="entry name" value="VPLPA-CTERM"/>
</dbReference>
<name>A0A917ECM3_9RHOB</name>
<organism evidence="2 3">
    <name type="scientific">Primorskyibacter flagellatus</name>
    <dbReference type="NCBI Taxonomy" id="1387277"/>
    <lineage>
        <taxon>Bacteria</taxon>
        <taxon>Pseudomonadati</taxon>
        <taxon>Pseudomonadota</taxon>
        <taxon>Alphaproteobacteria</taxon>
        <taxon>Rhodobacterales</taxon>
        <taxon>Roseobacteraceae</taxon>
        <taxon>Primorskyibacter</taxon>
    </lineage>
</organism>
<proteinExistence type="predicted"/>